<gene>
    <name evidence="1" type="ORF">ACFPP7_24370</name>
</gene>
<dbReference type="Proteomes" id="UP001596084">
    <property type="component" value="Unassembled WGS sequence"/>
</dbReference>
<evidence type="ECO:0000313" key="1">
    <source>
        <dbReference type="EMBL" id="MFC5524018.1"/>
    </source>
</evidence>
<dbReference type="NCBIfam" id="TIGR01725">
    <property type="entry name" value="phge_HK97_gp10"/>
    <property type="match status" value="1"/>
</dbReference>
<evidence type="ECO:0000313" key="2">
    <source>
        <dbReference type="Proteomes" id="UP001596084"/>
    </source>
</evidence>
<keyword evidence="2" id="KW-1185">Reference proteome</keyword>
<protein>
    <submittedName>
        <fullName evidence="1">HK97-gp10 family putative phage morphogenesis protein</fullName>
    </submittedName>
</protein>
<dbReference type="Pfam" id="PF04883">
    <property type="entry name" value="HK97-gp10_like"/>
    <property type="match status" value="1"/>
</dbReference>
<dbReference type="InterPro" id="IPR010064">
    <property type="entry name" value="HK97-gp10_tail"/>
</dbReference>
<comment type="caution">
    <text evidence="1">The sequence shown here is derived from an EMBL/GenBank/DDBJ whole genome shotgun (WGS) entry which is preliminary data.</text>
</comment>
<reference evidence="2" key="1">
    <citation type="journal article" date="2019" name="Int. J. Syst. Evol. Microbiol.">
        <title>The Global Catalogue of Microorganisms (GCM) 10K type strain sequencing project: providing services to taxonomists for standard genome sequencing and annotation.</title>
        <authorList>
            <consortium name="The Broad Institute Genomics Platform"/>
            <consortium name="The Broad Institute Genome Sequencing Center for Infectious Disease"/>
            <person name="Wu L."/>
            <person name="Ma J."/>
        </authorList>
    </citation>
    <scope>NUCLEOTIDE SEQUENCE [LARGE SCALE GENOMIC DNA]</scope>
    <source>
        <strain evidence="2">CGMCC 4.7277</strain>
    </source>
</reference>
<organism evidence="1 2">
    <name type="scientific">Polaromonas jejuensis</name>
    <dbReference type="NCBI Taxonomy" id="457502"/>
    <lineage>
        <taxon>Bacteria</taxon>
        <taxon>Pseudomonadati</taxon>
        <taxon>Pseudomonadota</taxon>
        <taxon>Betaproteobacteria</taxon>
        <taxon>Burkholderiales</taxon>
        <taxon>Comamonadaceae</taxon>
        <taxon>Polaromonas</taxon>
    </lineage>
</organism>
<dbReference type="RefSeq" id="WP_068832050.1">
    <property type="nucleotide sequence ID" value="NZ_JBHSMX010000066.1"/>
</dbReference>
<accession>A0ABW0QHF1</accession>
<dbReference type="EMBL" id="JBHSMX010000066">
    <property type="protein sequence ID" value="MFC5524018.1"/>
    <property type="molecule type" value="Genomic_DNA"/>
</dbReference>
<name>A0ABW0QHF1_9BURK</name>
<proteinExistence type="predicted"/>
<sequence length="161" mass="17953">MAELQNIAGLKELQAALKELPDRIAKNVLRGSVNAGASVITNEVQTRAPVYTGEVSQGHPPPGTLKRAVYQKQIRELSGQLKQTFYVGVRKGKQYQKQGKKGNLSQDAWYAKFVEFGTSKMAARPFMRPAFEAKKSEAVEAIKAYLEKRIPEEVAKLKVYK</sequence>